<dbReference type="PROSITE" id="PS50110">
    <property type="entry name" value="RESPONSE_REGULATORY"/>
    <property type="match status" value="1"/>
</dbReference>
<evidence type="ECO:0000256" key="1">
    <source>
        <dbReference type="ARBA" id="ARBA00022553"/>
    </source>
</evidence>
<protein>
    <submittedName>
        <fullName evidence="5">Response regulator</fullName>
    </submittedName>
</protein>
<dbReference type="Gene3D" id="3.40.50.2300">
    <property type="match status" value="1"/>
</dbReference>
<dbReference type="CDD" id="cd17546">
    <property type="entry name" value="REC_hyHK_CKI1_RcsC-like"/>
    <property type="match status" value="1"/>
</dbReference>
<dbReference type="SUPFAM" id="SSF52172">
    <property type="entry name" value="CheY-like"/>
    <property type="match status" value="1"/>
</dbReference>
<dbReference type="PANTHER" id="PTHR45339">
    <property type="entry name" value="HYBRID SIGNAL TRANSDUCTION HISTIDINE KINASE J"/>
    <property type="match status" value="1"/>
</dbReference>
<comment type="caution">
    <text evidence="5">The sequence shown here is derived from an EMBL/GenBank/DDBJ whole genome shotgun (WGS) entry which is preliminary data.</text>
</comment>
<dbReference type="SMART" id="SM00448">
    <property type="entry name" value="REC"/>
    <property type="match status" value="1"/>
</dbReference>
<dbReference type="Pfam" id="PF00072">
    <property type="entry name" value="Response_reg"/>
    <property type="match status" value="1"/>
</dbReference>
<name>A0ABW0EFN6_9BACT</name>
<dbReference type="InterPro" id="IPR001789">
    <property type="entry name" value="Sig_transdc_resp-reg_receiver"/>
</dbReference>
<dbReference type="Proteomes" id="UP001596161">
    <property type="component" value="Unassembled WGS sequence"/>
</dbReference>
<feature type="domain" description="Response regulatory" evidence="4">
    <location>
        <begin position="6"/>
        <end position="123"/>
    </location>
</feature>
<keyword evidence="1 3" id="KW-0597">Phosphoprotein</keyword>
<evidence type="ECO:0000256" key="3">
    <source>
        <dbReference type="PROSITE-ProRule" id="PRU00169"/>
    </source>
</evidence>
<gene>
    <name evidence="5" type="ORF">ACFPIB_13760</name>
</gene>
<accession>A0ABW0EFN6</accession>
<evidence type="ECO:0000313" key="6">
    <source>
        <dbReference type="Proteomes" id="UP001596161"/>
    </source>
</evidence>
<feature type="modified residue" description="4-aspartylphosphate" evidence="3">
    <location>
        <position position="55"/>
    </location>
</feature>
<keyword evidence="6" id="KW-1185">Reference proteome</keyword>
<sequence>MDVPLQILLVEDNRFFQQLISDFAESHGFGLQVAENGKIAIEKLQQQNFNLILMDVEMPEMDGYEATDFIRNQMPEFQDIPIIMITSHEHPQHATKSLLTGANSYLKKPFREDDLLKEIQTLMIG</sequence>
<keyword evidence="2" id="KW-0902">Two-component regulatory system</keyword>
<evidence type="ECO:0000256" key="2">
    <source>
        <dbReference type="ARBA" id="ARBA00023012"/>
    </source>
</evidence>
<reference evidence="6" key="1">
    <citation type="journal article" date="2019" name="Int. J. Syst. Evol. Microbiol.">
        <title>The Global Catalogue of Microorganisms (GCM) 10K type strain sequencing project: providing services to taxonomists for standard genome sequencing and annotation.</title>
        <authorList>
            <consortium name="The Broad Institute Genomics Platform"/>
            <consortium name="The Broad Institute Genome Sequencing Center for Infectious Disease"/>
            <person name="Wu L."/>
            <person name="Ma J."/>
        </authorList>
    </citation>
    <scope>NUCLEOTIDE SEQUENCE [LARGE SCALE GENOMIC DNA]</scope>
    <source>
        <strain evidence="6">KACC 12602</strain>
    </source>
</reference>
<evidence type="ECO:0000313" key="5">
    <source>
        <dbReference type="EMBL" id="MFC5271679.1"/>
    </source>
</evidence>
<dbReference type="RefSeq" id="WP_378018039.1">
    <property type="nucleotide sequence ID" value="NZ_JBHSKT010000008.1"/>
</dbReference>
<evidence type="ECO:0000259" key="4">
    <source>
        <dbReference type="PROSITE" id="PS50110"/>
    </source>
</evidence>
<dbReference type="EMBL" id="JBHSKT010000008">
    <property type="protein sequence ID" value="MFC5271679.1"/>
    <property type="molecule type" value="Genomic_DNA"/>
</dbReference>
<proteinExistence type="predicted"/>
<dbReference type="InterPro" id="IPR011006">
    <property type="entry name" value="CheY-like_superfamily"/>
</dbReference>
<dbReference type="PANTHER" id="PTHR45339:SF1">
    <property type="entry name" value="HYBRID SIGNAL TRANSDUCTION HISTIDINE KINASE J"/>
    <property type="match status" value="1"/>
</dbReference>
<organism evidence="5 6">
    <name type="scientific">Adhaeribacter terreus</name>
    <dbReference type="NCBI Taxonomy" id="529703"/>
    <lineage>
        <taxon>Bacteria</taxon>
        <taxon>Pseudomonadati</taxon>
        <taxon>Bacteroidota</taxon>
        <taxon>Cytophagia</taxon>
        <taxon>Cytophagales</taxon>
        <taxon>Hymenobacteraceae</taxon>
        <taxon>Adhaeribacter</taxon>
    </lineage>
</organism>